<proteinExistence type="predicted"/>
<dbReference type="Gene3D" id="2.30.40.10">
    <property type="entry name" value="Urease, subunit C, domain 1"/>
    <property type="match status" value="1"/>
</dbReference>
<evidence type="ECO:0008006" key="3">
    <source>
        <dbReference type="Google" id="ProtNLM"/>
    </source>
</evidence>
<evidence type="ECO:0000313" key="1">
    <source>
        <dbReference type="EMBL" id="QBI53005.1"/>
    </source>
</evidence>
<keyword evidence="2" id="KW-1185">Reference proteome</keyword>
<accession>A0A4P6PXY5</accession>
<reference evidence="1 2" key="1">
    <citation type="submission" date="2019-02" db="EMBL/GenBank/DDBJ databases">
        <authorList>
            <person name="Khodamoradi S."/>
            <person name="Hahnke R.L."/>
            <person name="Kaempfer P."/>
            <person name="Schumann P."/>
            <person name="Rohde M."/>
            <person name="Steinert M."/>
            <person name="Luzhetskyy A."/>
            <person name="Wink J."/>
            <person name="Ruckert C."/>
        </authorList>
    </citation>
    <scope>NUCLEOTIDE SEQUENCE [LARGE SCALE GENOMIC DNA]</scope>
    <source>
        <strain evidence="1 2">M2</strain>
    </source>
</reference>
<name>A0A4P6PXY5_9ACTN</name>
<dbReference type="EMBL" id="CP036455">
    <property type="protein sequence ID" value="QBI53005.1"/>
    <property type="molecule type" value="Genomic_DNA"/>
</dbReference>
<dbReference type="InterPro" id="IPR020955">
    <property type="entry name" value="Uncharacterised_Atu4866"/>
</dbReference>
<dbReference type="SUPFAM" id="SSF51338">
    <property type="entry name" value="Composite domain of metallo-dependent hydrolases"/>
    <property type="match status" value="1"/>
</dbReference>
<dbReference type="InterPro" id="IPR011059">
    <property type="entry name" value="Metal-dep_hydrolase_composite"/>
</dbReference>
<dbReference type="GO" id="GO:0016810">
    <property type="term" value="F:hydrolase activity, acting on carbon-nitrogen (but not peptide) bonds"/>
    <property type="evidence" value="ECO:0007669"/>
    <property type="project" value="InterPro"/>
</dbReference>
<protein>
    <recommendedName>
        <fullName evidence="3">Amidohydrolase</fullName>
    </recommendedName>
</protein>
<dbReference type="Proteomes" id="UP000292235">
    <property type="component" value="Chromosome"/>
</dbReference>
<organism evidence="1 2">
    <name type="scientific">Streptomonospora litoralis</name>
    <dbReference type="NCBI Taxonomy" id="2498135"/>
    <lineage>
        <taxon>Bacteria</taxon>
        <taxon>Bacillati</taxon>
        <taxon>Actinomycetota</taxon>
        <taxon>Actinomycetes</taxon>
        <taxon>Streptosporangiales</taxon>
        <taxon>Nocardiopsidaceae</taxon>
        <taxon>Streptomonospora</taxon>
    </lineage>
</organism>
<sequence>MLLTGGTVVTGNPLMGDWHQADVLLGGDRIVGVGPGLLTAAEDDGMIVLDCAGTVVLPASIDLAGNRQSNTLTPGERADIAVLRIADAPETPPGAVPARGGHLDLLITEGLLRRWNGRDVEKLDTASDEVKEPAHDLDHTYTGLWVSENGSVRQELLPEGRYDEARGDRRSAYTGRYWVSGHRIDYLDDLGFWAFGEFHDGVLHHAGYRFTRL</sequence>
<evidence type="ECO:0000313" key="2">
    <source>
        <dbReference type="Proteomes" id="UP000292235"/>
    </source>
</evidence>
<dbReference type="Pfam" id="PF11512">
    <property type="entry name" value="Atu4866"/>
    <property type="match status" value="1"/>
</dbReference>
<gene>
    <name evidence="1" type="ORF">EKD16_06030</name>
</gene>
<dbReference type="AlphaFoldDB" id="A0A4P6PXY5"/>
<dbReference type="InterPro" id="IPR038646">
    <property type="entry name" value="Atu4866-like_sf"/>
</dbReference>
<dbReference type="Gene3D" id="2.40.128.290">
    <property type="entry name" value="Uncharacterised protein Atu4866, PF11512"/>
    <property type="match status" value="1"/>
</dbReference>
<dbReference type="KEGG" id="strr:EKD16_06030"/>